<evidence type="ECO:0000313" key="3">
    <source>
        <dbReference type="Proteomes" id="UP000504638"/>
    </source>
</evidence>
<dbReference type="Gene3D" id="1.10.510.10">
    <property type="entry name" value="Transferase(Phosphotransferase) domain 1"/>
    <property type="match status" value="1"/>
</dbReference>
<dbReference type="PANTHER" id="PTHR38248:SF2">
    <property type="entry name" value="FUNK1 11"/>
    <property type="match status" value="1"/>
</dbReference>
<keyword evidence="3" id="KW-1185">Reference proteome</keyword>
<dbReference type="SUPFAM" id="SSF56112">
    <property type="entry name" value="Protein kinase-like (PK-like)"/>
    <property type="match status" value="1"/>
</dbReference>
<organism evidence="2">
    <name type="scientific">Eremomyces bilateralis CBS 781.70</name>
    <dbReference type="NCBI Taxonomy" id="1392243"/>
    <lineage>
        <taxon>Eukaryota</taxon>
        <taxon>Fungi</taxon>
        <taxon>Dikarya</taxon>
        <taxon>Ascomycota</taxon>
        <taxon>Pezizomycotina</taxon>
        <taxon>Dothideomycetes</taxon>
        <taxon>Dothideomycetes incertae sedis</taxon>
        <taxon>Eremomycetales</taxon>
        <taxon>Eremomycetaceae</taxon>
        <taxon>Eremomyces</taxon>
    </lineage>
</organism>
<evidence type="ECO:0000259" key="1">
    <source>
        <dbReference type="Pfam" id="PF17667"/>
    </source>
</evidence>
<accession>A0A6G1G057</accession>
<dbReference type="InterPro" id="IPR011009">
    <property type="entry name" value="Kinase-like_dom_sf"/>
</dbReference>
<protein>
    <recommendedName>
        <fullName evidence="1">Fungal-type protein kinase domain-containing protein</fullName>
    </recommendedName>
</protein>
<evidence type="ECO:0000313" key="4">
    <source>
        <dbReference type="RefSeq" id="XP_033533054.1"/>
    </source>
</evidence>
<sequence>MSSISILDIIKANPIGKALDAFRSSLESFDGGNARSPFVSPILTSAELKNLGFDLVSALQSLPVCRLLPSRIRLGAGINSSDFDVDRVLPLQRAIFNKEPDEDVLNKATDAVAESTPPRPLPYVNQTPLTRNTSSFVNSSEHRKYMDGALKEELASVYIGVPRFYEIFFREVDGLTSAAEAVFKKCKEGDDPLGLEGSTADRKLDFGFVDDPKASETSKCHWSQVLVPEELKSNHTLDTVSQTLLDLGRCAREVLAAQDSRRFVLGFTLCGPVMRLWSFDRAGAIASPSFGINMEGQQFVIRRAACVVGRATTCWKAYREGDESREPLVIKDSWQYLEREEEGLLLQEATEKNVTNVARYYHHETVCVGSEVDDVYGGVRKGLDTSKATNYKPKSSIMLPPLTKERGRSAGSVRKRSRSAALTQSCRPASELPNRVHRCVIVRDYGKPIYRASSRGALLGALMGCIEGKDMIGVSCVLHADQKGYKNLHETGNIWHCDISQGNLMINENEENPSRSAFLIDLDLAVRVQREEPSGARGKTGTRAFMAIGALLNDEKRTFMHDIESFFWVLFWTCIHYRRLDERGRVVPKFDKWNFMGTELLANLKKGIVVEEMDFLKTVGQFFTPYYQPLIPCVNRVRRVVFPGGRRRRKPDPTLYSDMKKTLQEAQKDLRDHCSEFSAFVQRPSVT</sequence>
<dbReference type="InterPro" id="IPR040976">
    <property type="entry name" value="Pkinase_fungal"/>
</dbReference>
<dbReference type="Proteomes" id="UP000504638">
    <property type="component" value="Unplaced"/>
</dbReference>
<dbReference type="PANTHER" id="PTHR38248">
    <property type="entry name" value="FUNK1 6"/>
    <property type="match status" value="1"/>
</dbReference>
<reference evidence="4" key="3">
    <citation type="submission" date="2025-04" db="UniProtKB">
        <authorList>
            <consortium name="RefSeq"/>
        </authorList>
    </citation>
    <scope>IDENTIFICATION</scope>
    <source>
        <strain evidence="4">CBS 781.70</strain>
    </source>
</reference>
<dbReference type="Pfam" id="PF17667">
    <property type="entry name" value="Pkinase_fungal"/>
    <property type="match status" value="1"/>
</dbReference>
<gene>
    <name evidence="2 4" type="ORF">P152DRAFT_467085</name>
</gene>
<reference evidence="2 4" key="1">
    <citation type="submission" date="2020-01" db="EMBL/GenBank/DDBJ databases">
        <authorList>
            <consortium name="DOE Joint Genome Institute"/>
            <person name="Haridas S."/>
            <person name="Albert R."/>
            <person name="Binder M."/>
            <person name="Bloem J."/>
            <person name="Labutti K."/>
            <person name="Salamov A."/>
            <person name="Andreopoulos B."/>
            <person name="Baker S.E."/>
            <person name="Barry K."/>
            <person name="Bills G."/>
            <person name="Bluhm B.H."/>
            <person name="Cannon C."/>
            <person name="Castanera R."/>
            <person name="Culley D.E."/>
            <person name="Daum C."/>
            <person name="Ezra D."/>
            <person name="Gonzalez J.B."/>
            <person name="Henrissat B."/>
            <person name="Kuo A."/>
            <person name="Liang C."/>
            <person name="Lipzen A."/>
            <person name="Lutzoni F."/>
            <person name="Magnuson J."/>
            <person name="Mondo S."/>
            <person name="Nolan M."/>
            <person name="Ohm R."/>
            <person name="Pangilinan J."/>
            <person name="Park H.-J."/>
            <person name="Ramirez L."/>
            <person name="Alfaro M."/>
            <person name="Sun H."/>
            <person name="Tritt A."/>
            <person name="Yoshinaga Y."/>
            <person name="Zwiers L.-H."/>
            <person name="Turgeon B.G."/>
            <person name="Goodwin S.B."/>
            <person name="Spatafora J.W."/>
            <person name="Crous P.W."/>
            <person name="Grigoriev I.V."/>
        </authorList>
    </citation>
    <scope>NUCLEOTIDE SEQUENCE</scope>
    <source>
        <strain evidence="2 4">CBS 781.70</strain>
    </source>
</reference>
<feature type="domain" description="Fungal-type protein kinase" evidence="1">
    <location>
        <begin position="300"/>
        <end position="574"/>
    </location>
</feature>
<evidence type="ECO:0000313" key="2">
    <source>
        <dbReference type="EMBL" id="KAF1811423.1"/>
    </source>
</evidence>
<dbReference type="RefSeq" id="XP_033533054.1">
    <property type="nucleotide sequence ID" value="XM_033680742.1"/>
</dbReference>
<dbReference type="EMBL" id="ML975161">
    <property type="protein sequence ID" value="KAF1811423.1"/>
    <property type="molecule type" value="Genomic_DNA"/>
</dbReference>
<dbReference type="GeneID" id="54421312"/>
<name>A0A6G1G057_9PEZI</name>
<dbReference type="OrthoDB" id="5584477at2759"/>
<reference evidence="4" key="2">
    <citation type="submission" date="2020-04" db="EMBL/GenBank/DDBJ databases">
        <authorList>
            <consortium name="NCBI Genome Project"/>
        </authorList>
    </citation>
    <scope>NUCLEOTIDE SEQUENCE</scope>
    <source>
        <strain evidence="4">CBS 781.70</strain>
    </source>
</reference>
<proteinExistence type="predicted"/>
<dbReference type="AlphaFoldDB" id="A0A6G1G057"/>